<feature type="domain" description="Calcineurin-like phosphoesterase" evidence="2">
    <location>
        <begin position="29"/>
        <end position="305"/>
    </location>
</feature>
<reference evidence="3 4" key="1">
    <citation type="submission" date="2020-08" db="EMBL/GenBank/DDBJ databases">
        <title>Genomic Encyclopedia of Type Strains, Phase IV (KMG-IV): sequencing the most valuable type-strain genomes for metagenomic binning, comparative biology and taxonomic classification.</title>
        <authorList>
            <person name="Goeker M."/>
        </authorList>
    </citation>
    <scope>NUCLEOTIDE SEQUENCE [LARGE SCALE GENOMIC DNA]</scope>
    <source>
        <strain evidence="3 4">DSM 101806</strain>
    </source>
</reference>
<organism evidence="3 4">
    <name type="scientific">Sphingomonas kyeonggiensis</name>
    <dbReference type="NCBI Taxonomy" id="1268553"/>
    <lineage>
        <taxon>Bacteria</taxon>
        <taxon>Pseudomonadati</taxon>
        <taxon>Pseudomonadota</taxon>
        <taxon>Alphaproteobacteria</taxon>
        <taxon>Sphingomonadales</taxon>
        <taxon>Sphingomonadaceae</taxon>
        <taxon>Sphingomonas</taxon>
    </lineage>
</organism>
<gene>
    <name evidence="3" type="ORF">GGR46_002633</name>
</gene>
<protein>
    <submittedName>
        <fullName evidence="3">3',5'-cyclic AMP phosphodiesterase CpdA</fullName>
    </submittedName>
</protein>
<keyword evidence="4" id="KW-1185">Reference proteome</keyword>
<dbReference type="EMBL" id="JACIEH010000002">
    <property type="protein sequence ID" value="MBB4099069.1"/>
    <property type="molecule type" value="Genomic_DNA"/>
</dbReference>
<evidence type="ECO:0000313" key="3">
    <source>
        <dbReference type="EMBL" id="MBB4099069.1"/>
    </source>
</evidence>
<accession>A0A7W6NXZ2</accession>
<dbReference type="InterPro" id="IPR004843">
    <property type="entry name" value="Calcineurin-like_PHP"/>
</dbReference>
<feature type="chain" id="PRO_5031172105" evidence="1">
    <location>
        <begin position="24"/>
        <end position="422"/>
    </location>
</feature>
<comment type="caution">
    <text evidence="3">The sequence shown here is derived from an EMBL/GenBank/DDBJ whole genome shotgun (WGS) entry which is preliminary data.</text>
</comment>
<dbReference type="PANTHER" id="PTHR43143:SF5">
    <property type="entry name" value="SECRETED PROTEIN"/>
    <property type="match status" value="1"/>
</dbReference>
<dbReference type="Pfam" id="PF00149">
    <property type="entry name" value="Metallophos"/>
    <property type="match status" value="1"/>
</dbReference>
<evidence type="ECO:0000313" key="4">
    <source>
        <dbReference type="Proteomes" id="UP000557392"/>
    </source>
</evidence>
<evidence type="ECO:0000259" key="2">
    <source>
        <dbReference type="Pfam" id="PF00149"/>
    </source>
</evidence>
<keyword evidence="1" id="KW-0732">Signal</keyword>
<dbReference type="Gene3D" id="3.60.21.10">
    <property type="match status" value="1"/>
</dbReference>
<feature type="signal peptide" evidence="1">
    <location>
        <begin position="1"/>
        <end position="23"/>
    </location>
</feature>
<dbReference type="GO" id="GO:0016787">
    <property type="term" value="F:hydrolase activity"/>
    <property type="evidence" value="ECO:0007669"/>
    <property type="project" value="InterPro"/>
</dbReference>
<dbReference type="InterPro" id="IPR029052">
    <property type="entry name" value="Metallo-depent_PP-like"/>
</dbReference>
<dbReference type="SUPFAM" id="SSF56300">
    <property type="entry name" value="Metallo-dependent phosphatases"/>
    <property type="match status" value="1"/>
</dbReference>
<dbReference type="AlphaFoldDB" id="A0A7W6NXZ2"/>
<dbReference type="PANTHER" id="PTHR43143">
    <property type="entry name" value="METALLOPHOSPHOESTERASE, CALCINEURIN SUPERFAMILY"/>
    <property type="match status" value="1"/>
</dbReference>
<proteinExistence type="predicted"/>
<dbReference type="InterPro" id="IPR051918">
    <property type="entry name" value="STPP_CPPED1"/>
</dbReference>
<name>A0A7W6NXZ2_9SPHN</name>
<dbReference type="RefSeq" id="WP_183998386.1">
    <property type="nucleotide sequence ID" value="NZ_JACIEH010000002.1"/>
</dbReference>
<evidence type="ECO:0000256" key="1">
    <source>
        <dbReference type="SAM" id="SignalP"/>
    </source>
</evidence>
<dbReference type="Proteomes" id="UP000557392">
    <property type="component" value="Unassembled WGS sequence"/>
</dbReference>
<sequence>MRKTAAFLAAVTALSGAAVPALAQDRSFTIAAISDTQNYTDYTHQTAEGFKFDADRMFLDQMAYIAANLRSNGGDIDFVTALGDVWQHQTLTIDPGHAARGFKRVANPILDAHFAPTPKVTTVEIATARKGYEMIAGKVPFSVVPGNHDYDAMWTDSSHPPAAKFTDMSSLGMLHPGGLNNFRSLFGADKPFFKNKRWYVASHDGGADSAQIFKAGGYTFLHIGLQFDAPNASLEWAAKVIAEHPGLPTIVSTHDYMTKEGERVPNPIIDGHAVDAEDNSPQMVWDKFISQHDQIFLVLCGHEHGQAIRVDNNRAGHPVWQVLADYQDRRQSAIDAGAKMGPGEGIGDGWLRLMRFDMGSATPTIQVRTYSTHYKKQSRDTAEYAAWYKAAEKPKLSDEAFHGEDDFKIDLTGFRKRFGNPR</sequence>